<dbReference type="SUPFAM" id="SSF49452">
    <property type="entry name" value="Starch-binding domain-like"/>
    <property type="match status" value="1"/>
</dbReference>
<dbReference type="Gene3D" id="2.40.170.20">
    <property type="entry name" value="TonB-dependent receptor, beta-barrel domain"/>
    <property type="match status" value="1"/>
</dbReference>
<dbReference type="Pfam" id="PF25183">
    <property type="entry name" value="OMP_b-brl_4"/>
    <property type="match status" value="1"/>
</dbReference>
<dbReference type="InterPro" id="IPR013784">
    <property type="entry name" value="Carb-bd-like_fold"/>
</dbReference>
<dbReference type="GO" id="GO:0030246">
    <property type="term" value="F:carbohydrate binding"/>
    <property type="evidence" value="ECO:0007669"/>
    <property type="project" value="InterPro"/>
</dbReference>
<dbReference type="InterPro" id="IPR057601">
    <property type="entry name" value="Oar-like_b-barrel"/>
</dbReference>
<dbReference type="KEGG" id="tgi:RBB81_14280"/>
<evidence type="ECO:0000313" key="6">
    <source>
        <dbReference type="EMBL" id="XCB20753.1"/>
    </source>
</evidence>
<feature type="domain" description="TonB-dependent transporter Oar-like beta-barrel" evidence="5">
    <location>
        <begin position="248"/>
        <end position="1042"/>
    </location>
</feature>
<keyword evidence="4" id="KW-0732">Signal</keyword>
<organism evidence="6">
    <name type="scientific">Tunturiibacter gelidiferens</name>
    <dbReference type="NCBI Taxonomy" id="3069689"/>
    <lineage>
        <taxon>Bacteria</taxon>
        <taxon>Pseudomonadati</taxon>
        <taxon>Acidobacteriota</taxon>
        <taxon>Terriglobia</taxon>
        <taxon>Terriglobales</taxon>
        <taxon>Acidobacteriaceae</taxon>
        <taxon>Tunturiibacter</taxon>
    </lineage>
</organism>
<evidence type="ECO:0000256" key="4">
    <source>
        <dbReference type="SAM" id="SignalP"/>
    </source>
</evidence>
<keyword evidence="2" id="KW-0472">Membrane</keyword>
<protein>
    <submittedName>
        <fullName evidence="6">TonB-dependent receptor</fullName>
    </submittedName>
</protein>
<gene>
    <name evidence="6" type="ORF">RBB81_14280</name>
</gene>
<keyword evidence="6" id="KW-0675">Receptor</keyword>
<evidence type="ECO:0000256" key="1">
    <source>
        <dbReference type="ARBA" id="ARBA00004442"/>
    </source>
</evidence>
<proteinExistence type="predicted"/>
<evidence type="ECO:0000256" key="3">
    <source>
        <dbReference type="ARBA" id="ARBA00023237"/>
    </source>
</evidence>
<keyword evidence="3" id="KW-0998">Cell outer membrane</keyword>
<dbReference type="InterPro" id="IPR036942">
    <property type="entry name" value="Beta-barrel_TonB_sf"/>
</dbReference>
<dbReference type="SUPFAM" id="SSF56935">
    <property type="entry name" value="Porins"/>
    <property type="match status" value="1"/>
</dbReference>
<comment type="subcellular location">
    <subcellularLocation>
        <location evidence="1">Cell outer membrane</location>
    </subcellularLocation>
</comment>
<accession>A0AAU7YVZ1</accession>
<dbReference type="EMBL" id="CP132938">
    <property type="protein sequence ID" value="XCB20753.1"/>
    <property type="molecule type" value="Genomic_DNA"/>
</dbReference>
<sequence length="1049" mass="111716">MNASRKFSNRLFILIALLTVSVGICSAQSTATLSGTVTDPSGAVVPGAHVKVHSVATGLDRVVVTDGSGIYGVPSLQPGIYDVQVSADGFSLYTLQRVNLEVDQKASVNAQLSLSSAGAIVQVDSGAVQIETQTMTVGQVIDKTTVQEIPLNGRHFLDLTVLTPGGVVAPTAGSLTGASRGLGANSFITAGNREDSVNFQINGVNLNDMSQNQITFQPSINTTSEFKIDNSTFSAEYGRSSGSIVNISTRSGTNELHGEVFDYFRNEALDARNYFNRPNGTSSGDKAPLKRNNFGAAVGGPIWKGHTFFFASYEGLRQRQGILQNGTVFSPAVRNTIATSGAPAAQSLLALVPAPNNGNQYVAFTPGPVNIDQGTIDILHQISSNDQLHGFYAYQKDVRTEPNLQGNTIPGFGDHRTGSRQILTLNETHVFNPNFVNEARLGFNRIVISFTPANQLNPQDFHIGDDITTAIGIPQITVTDVGTGLNFGGPSGFPQGRSDTFGVFSDAATFLKGRHSIKFGGEFRRFLGASFASDTGTITYDTTAHFEQDLATGFTITPQTIDSRIYVNAAGLFVQDNFKLTPSLTLEYGLRFEWNGTPTEGANRLVIFNPSTVSLIQTGTNGVGGIYPQNYNYEPRLGFAWDVFRTGKTVVRGGYAYMADQPVSGVVSGLASNPPFSTKVSYANTKAPIPVESLFASATAAGIAISSTNPNLKNAYTQTYNLNLQQESPWGIVTSIGYYGSVGRHLRAQTNENQPNAAGIRPFPVLSSTSPIKPGISSNSNIAEINDVGSSSYNALWLVATKNAGHGLQFNMNYTWSKSLDTNSLGSQGGYTFQDSNNPAGNYGPSDFDTRNHYAGNAIYNLPFKGNRFVEGFSLSTIVQYQTGNPINLTYNTSTFTGVANVIRPNLVGPVATKKIQTGIANVTFIQSKVCPIGPTLAVPAGCSFQNPATRATSTSAVVSTGLGDIARNAITGPGFADVDMSLEKNTKITERVTFKLRIDTFDILNHPNFGQPSGNTAGSTFGQISSTRFATSDGGSSRQLQLSGKVVF</sequence>
<dbReference type="RefSeq" id="WP_353071122.1">
    <property type="nucleotide sequence ID" value="NZ_CP132938.1"/>
</dbReference>
<evidence type="ECO:0000256" key="2">
    <source>
        <dbReference type="ARBA" id="ARBA00023136"/>
    </source>
</evidence>
<evidence type="ECO:0000259" key="5">
    <source>
        <dbReference type="Pfam" id="PF25183"/>
    </source>
</evidence>
<dbReference type="Gene3D" id="2.60.40.1120">
    <property type="entry name" value="Carboxypeptidase-like, regulatory domain"/>
    <property type="match status" value="1"/>
</dbReference>
<feature type="chain" id="PRO_5043829259" evidence="4">
    <location>
        <begin position="28"/>
        <end position="1049"/>
    </location>
</feature>
<dbReference type="Pfam" id="PF13620">
    <property type="entry name" value="CarboxypepD_reg"/>
    <property type="match status" value="1"/>
</dbReference>
<dbReference type="GO" id="GO:0009279">
    <property type="term" value="C:cell outer membrane"/>
    <property type="evidence" value="ECO:0007669"/>
    <property type="project" value="UniProtKB-SubCell"/>
</dbReference>
<feature type="signal peptide" evidence="4">
    <location>
        <begin position="1"/>
        <end position="27"/>
    </location>
</feature>
<dbReference type="AlphaFoldDB" id="A0AAU7YVZ1"/>
<name>A0AAU7YVZ1_9BACT</name>
<reference evidence="6" key="1">
    <citation type="submission" date="2023-08" db="EMBL/GenBank/DDBJ databases">
        <authorList>
            <person name="Messyasz A."/>
            <person name="Mannisto M.K."/>
            <person name="Kerkhof L.J."/>
            <person name="Haggblom M."/>
        </authorList>
    </citation>
    <scope>NUCLEOTIDE SEQUENCE</scope>
    <source>
        <strain evidence="6">M8UP39</strain>
    </source>
</reference>
<reference evidence="6" key="2">
    <citation type="journal article" date="2024" name="Environ. Microbiol.">
        <title>Genome analysis and description of Tunturibacter gen. nov. expands the diversity of Terriglobia in tundra soils.</title>
        <authorList>
            <person name="Messyasz A."/>
            <person name="Mannisto M.K."/>
            <person name="Kerkhof L.J."/>
            <person name="Haggblom M.M."/>
        </authorList>
    </citation>
    <scope>NUCLEOTIDE SEQUENCE</scope>
    <source>
        <strain evidence="6">M8UP39</strain>
    </source>
</reference>